<feature type="transmembrane region" description="Helical" evidence="1">
    <location>
        <begin position="377"/>
        <end position="399"/>
    </location>
</feature>
<dbReference type="PANTHER" id="PTHR33406:SF13">
    <property type="entry name" value="MEMBRANE PROTEIN YDFJ"/>
    <property type="match status" value="1"/>
</dbReference>
<dbReference type="EMBL" id="JANDBC010000001">
    <property type="protein sequence ID" value="MCP9291159.1"/>
    <property type="molecule type" value="Genomic_DNA"/>
</dbReference>
<keyword evidence="3" id="KW-1185">Reference proteome</keyword>
<feature type="transmembrane region" description="Helical" evidence="1">
    <location>
        <begin position="702"/>
        <end position="723"/>
    </location>
</feature>
<organism evidence="2 3">
    <name type="scientific">Gracilimonas sediminicola</name>
    <dbReference type="NCBI Taxonomy" id="2952158"/>
    <lineage>
        <taxon>Bacteria</taxon>
        <taxon>Pseudomonadati</taxon>
        <taxon>Balneolota</taxon>
        <taxon>Balneolia</taxon>
        <taxon>Balneolales</taxon>
        <taxon>Balneolaceae</taxon>
        <taxon>Gracilimonas</taxon>
    </lineage>
</organism>
<evidence type="ECO:0000313" key="3">
    <source>
        <dbReference type="Proteomes" id="UP001139125"/>
    </source>
</evidence>
<reference evidence="2" key="1">
    <citation type="submission" date="2022-06" db="EMBL/GenBank/DDBJ databases">
        <title>Gracilimonas sp. CAU 1638 isolated from sea sediment.</title>
        <authorList>
            <person name="Kim W."/>
        </authorList>
    </citation>
    <scope>NUCLEOTIDE SEQUENCE</scope>
    <source>
        <strain evidence="2">CAU 1638</strain>
    </source>
</reference>
<keyword evidence="1" id="KW-0812">Transmembrane</keyword>
<feature type="transmembrane region" description="Helical" evidence="1">
    <location>
        <begin position="651"/>
        <end position="669"/>
    </location>
</feature>
<dbReference type="GO" id="GO:0005886">
    <property type="term" value="C:plasma membrane"/>
    <property type="evidence" value="ECO:0007669"/>
    <property type="project" value="TreeGrafter"/>
</dbReference>
<evidence type="ECO:0008006" key="4">
    <source>
        <dbReference type="Google" id="ProtNLM"/>
    </source>
</evidence>
<keyword evidence="1" id="KW-1133">Transmembrane helix</keyword>
<name>A0A9X2L2P7_9BACT</name>
<dbReference type="RefSeq" id="WP_255133850.1">
    <property type="nucleotide sequence ID" value="NZ_JANDBC010000001.1"/>
</dbReference>
<dbReference type="AlphaFoldDB" id="A0A9X2L2P7"/>
<feature type="transmembrane region" description="Helical" evidence="1">
    <location>
        <begin position="348"/>
        <end position="371"/>
    </location>
</feature>
<feature type="transmembrane region" description="Helical" evidence="1">
    <location>
        <begin position="676"/>
        <end position="696"/>
    </location>
</feature>
<sequence length="799" mass="89441">MKTRNILFVLVIGYLLSFGFLSYRALNLQFNGELIALLPDDNNHLSTYKKLEQLNSTEGGFSLVIHSDNGEPVIEPAHAIRDTLLKLTANGKRIFRGAELENDLYDIRESALFLMTENELDRLYEEVDEYVTQKKLEANPLYVDFEKDGAEEQPNLELGALSSVLLEEVANTRRYKMNEDSSVISMLFLPDFPKSDYTNVEQTYQLLLQKKSEIQQNYNGLELFWGGSYVDHYHKINDIQASITKALIIGILSLIGFLVAYMILINRKSAYKAGYILLDLGLMFFVLFSGFIISIGLSSFLFNEINVFTGIIFSILFGINLDYILHLYSANKQHPPSLTSIRRLLSSYLFSTRPILLSCLTTGLAIMSLIFAEFNGFIQFGIIFFINILVNLFSTYLFLLFSPSVSKRTAGNQESVSLLDGSLPGLSRRTRSVALPLLLTVISIGAFFGARSLSFNFNFSDLEPDSGPSAFDSFNSETEEGGGYHEPSYFITDNIQQSKDLFFEISEGIGNEYKDIERVESFSTRYPVSEQELSMKSRKVAGIQQLLTNNEEFLANLDPEEKEVIEIAENTVPPTIETLPNYIKNRFFFKDGSIAPLVIIYPAMSLSNGETSIQFRKSSGSIRIDSGKTFYAASTSIIASSILELLIRESTFLFVAPLLTIFGILLVYYRSLLQALMAVAPLLITIGMLLTIRSVFPFDINLYNVIVFPIIIGVGADNGIHLVDSWIKNNSGFLSYFLSERFPVLAACSVTTILGFIGLMFIDHPGMESVGILAIAGITTTLLATYFTALLLQTYVLKK</sequence>
<feature type="transmembrane region" description="Helical" evidence="1">
    <location>
        <begin position="744"/>
        <end position="762"/>
    </location>
</feature>
<feature type="transmembrane region" description="Helical" evidence="1">
    <location>
        <begin position="7"/>
        <end position="26"/>
    </location>
</feature>
<dbReference type="InterPro" id="IPR050545">
    <property type="entry name" value="Mycobact_MmpL"/>
</dbReference>
<accession>A0A9X2L2P7</accession>
<feature type="transmembrane region" description="Helical" evidence="1">
    <location>
        <begin position="774"/>
        <end position="797"/>
    </location>
</feature>
<dbReference type="Gene3D" id="1.20.1640.10">
    <property type="entry name" value="Multidrug efflux transporter AcrB transmembrane domain"/>
    <property type="match status" value="2"/>
</dbReference>
<proteinExistence type="predicted"/>
<dbReference type="PANTHER" id="PTHR33406">
    <property type="entry name" value="MEMBRANE PROTEIN MJ1562-RELATED"/>
    <property type="match status" value="1"/>
</dbReference>
<feature type="transmembrane region" description="Helical" evidence="1">
    <location>
        <begin position="307"/>
        <end position="328"/>
    </location>
</feature>
<dbReference type="SUPFAM" id="SSF82866">
    <property type="entry name" value="Multidrug efflux transporter AcrB transmembrane domain"/>
    <property type="match status" value="2"/>
</dbReference>
<dbReference type="Proteomes" id="UP001139125">
    <property type="component" value="Unassembled WGS sequence"/>
</dbReference>
<feature type="transmembrane region" description="Helical" evidence="1">
    <location>
        <begin position="276"/>
        <end position="301"/>
    </location>
</feature>
<comment type="caution">
    <text evidence="2">The sequence shown here is derived from an EMBL/GenBank/DDBJ whole genome shotgun (WGS) entry which is preliminary data.</text>
</comment>
<feature type="transmembrane region" description="Helical" evidence="1">
    <location>
        <begin position="433"/>
        <end position="450"/>
    </location>
</feature>
<protein>
    <recommendedName>
        <fullName evidence="4">SSD domain-containing protein</fullName>
    </recommendedName>
</protein>
<feature type="transmembrane region" description="Helical" evidence="1">
    <location>
        <begin position="246"/>
        <end position="264"/>
    </location>
</feature>
<evidence type="ECO:0000313" key="2">
    <source>
        <dbReference type="EMBL" id="MCP9291159.1"/>
    </source>
</evidence>
<keyword evidence="1" id="KW-0472">Membrane</keyword>
<gene>
    <name evidence="2" type="ORF">NM125_06150</name>
</gene>
<evidence type="ECO:0000256" key="1">
    <source>
        <dbReference type="SAM" id="Phobius"/>
    </source>
</evidence>